<dbReference type="AlphaFoldDB" id="A0A2M9D5L1"/>
<dbReference type="Gene3D" id="3.30.450.30">
    <property type="entry name" value="Dynein light chain 2a, cytoplasmic"/>
    <property type="match status" value="1"/>
</dbReference>
<protein>
    <submittedName>
        <fullName evidence="1">Uncharacterized protein</fullName>
    </submittedName>
</protein>
<evidence type="ECO:0000313" key="1">
    <source>
        <dbReference type="EMBL" id="PJJ81002.1"/>
    </source>
</evidence>
<proteinExistence type="predicted"/>
<evidence type="ECO:0000313" key="2">
    <source>
        <dbReference type="Proteomes" id="UP000231742"/>
    </source>
</evidence>
<dbReference type="RefSeq" id="WP_100387730.1">
    <property type="nucleotide sequence ID" value="NZ_BMZU01000001.1"/>
</dbReference>
<dbReference type="Proteomes" id="UP000231742">
    <property type="component" value="Unassembled WGS sequence"/>
</dbReference>
<gene>
    <name evidence="1" type="ORF">CLV85_0169</name>
</gene>
<keyword evidence="2" id="KW-1185">Reference proteome</keyword>
<organism evidence="1 2">
    <name type="scientific">Salinibacterium amurskyense</name>
    <dbReference type="NCBI Taxonomy" id="205941"/>
    <lineage>
        <taxon>Bacteria</taxon>
        <taxon>Bacillati</taxon>
        <taxon>Actinomycetota</taxon>
        <taxon>Actinomycetes</taxon>
        <taxon>Micrococcales</taxon>
        <taxon>Microbacteriaceae</taxon>
        <taxon>Salinibacterium</taxon>
    </lineage>
</organism>
<dbReference type="EMBL" id="PGFH01000001">
    <property type="protein sequence ID" value="PJJ81002.1"/>
    <property type="molecule type" value="Genomic_DNA"/>
</dbReference>
<sequence length="119" mass="12314">MSNITETLTALLDTDGAMAAAVVDSGSGMLLGSAGSGIDLDAAAAGNTEVVRAKLKTMKALGLSDSIDDILITLSSQYHIIRPLTSNPEVFIYFVLDKAKSNLALARINAKTADTSLSL</sequence>
<name>A0A2M9D5L1_9MICO</name>
<comment type="caution">
    <text evidence="1">The sequence shown here is derived from an EMBL/GenBank/DDBJ whole genome shotgun (WGS) entry which is preliminary data.</text>
</comment>
<dbReference type="OrthoDB" id="3781969at2"/>
<reference evidence="1 2" key="1">
    <citation type="submission" date="2017-11" db="EMBL/GenBank/DDBJ databases">
        <title>Genomic Encyclopedia of Archaeal and Bacterial Type Strains, Phase II (KMG-II): From Individual Species to Whole Genera.</title>
        <authorList>
            <person name="Goeker M."/>
        </authorList>
    </citation>
    <scope>NUCLEOTIDE SEQUENCE [LARGE SCALE GENOMIC DNA]</scope>
    <source>
        <strain evidence="1 2">DSM 16400</strain>
    </source>
</reference>
<accession>A0A2M9D5L1</accession>